<dbReference type="OrthoDB" id="85689at2157"/>
<dbReference type="PANTHER" id="PTHR23530:SF1">
    <property type="entry name" value="PERMEASE, MAJOR FACILITATOR SUPERFAMILY-RELATED"/>
    <property type="match status" value="1"/>
</dbReference>
<dbReference type="Pfam" id="PF07690">
    <property type="entry name" value="MFS_1"/>
    <property type="match status" value="1"/>
</dbReference>
<dbReference type="EMBL" id="FNBO01000004">
    <property type="protein sequence ID" value="SDF45291.1"/>
    <property type="molecule type" value="Genomic_DNA"/>
</dbReference>
<feature type="transmembrane region" description="Helical" evidence="1">
    <location>
        <begin position="76"/>
        <end position="100"/>
    </location>
</feature>
<keyword evidence="3" id="KW-1185">Reference proteome</keyword>
<dbReference type="Proteomes" id="UP000324020">
    <property type="component" value="Unassembled WGS sequence"/>
</dbReference>
<evidence type="ECO:0000313" key="3">
    <source>
        <dbReference type="Proteomes" id="UP000324020"/>
    </source>
</evidence>
<protein>
    <submittedName>
        <fullName evidence="2">Major Facilitator Superfamily protein</fullName>
    </submittedName>
</protein>
<feature type="transmembrane region" description="Helical" evidence="1">
    <location>
        <begin position="249"/>
        <end position="272"/>
    </location>
</feature>
<keyword evidence="1" id="KW-1133">Transmembrane helix</keyword>
<feature type="transmembrane region" description="Helical" evidence="1">
    <location>
        <begin position="369"/>
        <end position="390"/>
    </location>
</feature>
<feature type="transmembrane region" description="Helical" evidence="1">
    <location>
        <begin position="34"/>
        <end position="55"/>
    </location>
</feature>
<organism evidence="2 3">
    <name type="scientific">Halorubrum xinjiangense</name>
    <dbReference type="NCBI Taxonomy" id="261291"/>
    <lineage>
        <taxon>Archaea</taxon>
        <taxon>Methanobacteriati</taxon>
        <taxon>Methanobacteriota</taxon>
        <taxon>Stenosarchaea group</taxon>
        <taxon>Halobacteria</taxon>
        <taxon>Halobacteriales</taxon>
        <taxon>Haloferacaceae</taxon>
        <taxon>Halorubrum</taxon>
    </lineage>
</organism>
<evidence type="ECO:0000256" key="1">
    <source>
        <dbReference type="SAM" id="Phobius"/>
    </source>
</evidence>
<feature type="transmembrane region" description="Helical" evidence="1">
    <location>
        <begin position="9"/>
        <end position="28"/>
    </location>
</feature>
<dbReference type="RefSeq" id="WP_149798334.1">
    <property type="nucleotide sequence ID" value="NZ_FNBO01000004.1"/>
</dbReference>
<feature type="transmembrane region" description="Helical" evidence="1">
    <location>
        <begin position="284"/>
        <end position="303"/>
    </location>
</feature>
<feature type="transmembrane region" description="Helical" evidence="1">
    <location>
        <begin position="341"/>
        <end position="363"/>
    </location>
</feature>
<dbReference type="InterPro" id="IPR011701">
    <property type="entry name" value="MFS"/>
</dbReference>
<keyword evidence="1" id="KW-0812">Transmembrane</keyword>
<dbReference type="GO" id="GO:0022857">
    <property type="term" value="F:transmembrane transporter activity"/>
    <property type="evidence" value="ECO:0007669"/>
    <property type="project" value="InterPro"/>
</dbReference>
<dbReference type="AlphaFoldDB" id="A0A1G7L7C0"/>
<keyword evidence="1" id="KW-0472">Membrane</keyword>
<accession>A0A1G7L7C0</accession>
<feature type="transmembrane region" description="Helical" evidence="1">
    <location>
        <begin position="208"/>
        <end position="229"/>
    </location>
</feature>
<name>A0A1G7L7C0_9EURY</name>
<dbReference type="SUPFAM" id="SSF103473">
    <property type="entry name" value="MFS general substrate transporter"/>
    <property type="match status" value="1"/>
</dbReference>
<dbReference type="InterPro" id="IPR053160">
    <property type="entry name" value="MFS_DHA3_Transporter"/>
</dbReference>
<sequence>MHNSIIRRYYIHRALLTTGFFWPVFPLLLRSREISFAGIGALLAIEAGVMLISEIPTGYLGDALGRRNSLIAGSSLMLVGVVGYIFAHQFWAFAAIYVTFGIARTFWSGSGDAWLYDLLGSNDTTDEFTRIRGRGESVTHWASTAAMLTSGVLYLINPIIPFVVSAIIVAADIILLTTLPATGGGEESRVTVREAAPIIYQTLTKSNIWSFVAVAAIFFGIEATVSEFVPSVTTAVLGRTIATPTQGSSTGVAFLGVFFAGFTATSAIASMYAGSVRDKLGAPLSLVGAGFLSALPLIGGLVFPPIALLGFFAIKTTHALALPIVNGYVNDHTETGGRATTLSAMSMLFSIAKMPLLIGIGALADATDVFIAVGALGVIFVTLAAGILAIEFPVDVTPEQNTTAD</sequence>
<dbReference type="PANTHER" id="PTHR23530">
    <property type="entry name" value="TRANSPORT PROTEIN-RELATED"/>
    <property type="match status" value="1"/>
</dbReference>
<dbReference type="InterPro" id="IPR036259">
    <property type="entry name" value="MFS_trans_sf"/>
</dbReference>
<feature type="transmembrane region" description="Helical" evidence="1">
    <location>
        <begin position="159"/>
        <end position="179"/>
    </location>
</feature>
<reference evidence="2 3" key="1">
    <citation type="submission" date="2016-10" db="EMBL/GenBank/DDBJ databases">
        <authorList>
            <person name="Varghese N."/>
            <person name="Submissions S."/>
        </authorList>
    </citation>
    <scope>NUCLEOTIDE SEQUENCE [LARGE SCALE GENOMIC DNA]</scope>
    <source>
        <strain evidence="2 3">CGMCC 1.3527</strain>
    </source>
</reference>
<gene>
    <name evidence="2" type="ORF">SAMN04488067_104242</name>
</gene>
<proteinExistence type="predicted"/>
<evidence type="ECO:0000313" key="2">
    <source>
        <dbReference type="EMBL" id="SDF45291.1"/>
    </source>
</evidence>
<dbReference type="Gene3D" id="1.20.1250.20">
    <property type="entry name" value="MFS general substrate transporter like domains"/>
    <property type="match status" value="1"/>
</dbReference>